<sequence>MRGFLHEKGLALMFAVIAAIIVMGGIVTLLTKSANSHHIRQQKALKACHQAAQSGLQATAIVIREHLNENEVPVEVHGNCGNWNSVVVRIDDHGTQKWVELATGEESPANFNAAARKVYDQVSVKTPIRQRKNNEFRVRLTAVQSRQNSDPNAHDFDVVSTGVFDGEAVAFRGLIMQVRRQGNSIIPHKTDDEILKTNGQISFFSDSATFQGDKYFFVLQASGVHRTKVEE</sequence>
<keyword evidence="3" id="KW-1185">Reference proteome</keyword>
<protein>
    <submittedName>
        <fullName evidence="2">Uncharacterized protein</fullName>
    </submittedName>
</protein>
<keyword evidence="1" id="KW-0812">Transmembrane</keyword>
<dbReference type="EMBL" id="AP019860">
    <property type="protein sequence ID" value="BBM82717.1"/>
    <property type="molecule type" value="Genomic_DNA"/>
</dbReference>
<organism evidence="2 3">
    <name type="scientific">Uabimicrobium amorphum</name>
    <dbReference type="NCBI Taxonomy" id="2596890"/>
    <lineage>
        <taxon>Bacteria</taxon>
        <taxon>Pseudomonadati</taxon>
        <taxon>Planctomycetota</taxon>
        <taxon>Candidatus Uabimicrobiia</taxon>
        <taxon>Candidatus Uabimicrobiales</taxon>
        <taxon>Candidatus Uabimicrobiaceae</taxon>
        <taxon>Candidatus Uabimicrobium</taxon>
    </lineage>
</organism>
<dbReference type="Proteomes" id="UP000326354">
    <property type="component" value="Chromosome"/>
</dbReference>
<evidence type="ECO:0000313" key="2">
    <source>
        <dbReference type="EMBL" id="BBM82717.1"/>
    </source>
</evidence>
<dbReference type="KEGG" id="uam:UABAM_01060"/>
<name>A0A5S9F1K8_UABAM</name>
<evidence type="ECO:0000256" key="1">
    <source>
        <dbReference type="SAM" id="Phobius"/>
    </source>
</evidence>
<dbReference type="AlphaFoldDB" id="A0A5S9F1K8"/>
<proteinExistence type="predicted"/>
<gene>
    <name evidence="2" type="ORF">UABAM_01060</name>
</gene>
<keyword evidence="1" id="KW-0472">Membrane</keyword>
<evidence type="ECO:0000313" key="3">
    <source>
        <dbReference type="Proteomes" id="UP000326354"/>
    </source>
</evidence>
<reference evidence="2 3" key="1">
    <citation type="submission" date="2019-08" db="EMBL/GenBank/DDBJ databases">
        <title>Complete genome sequence of Candidatus Uab amorphum.</title>
        <authorList>
            <person name="Shiratori T."/>
            <person name="Suzuki S."/>
            <person name="Kakizawa Y."/>
            <person name="Ishida K."/>
        </authorList>
    </citation>
    <scope>NUCLEOTIDE SEQUENCE [LARGE SCALE GENOMIC DNA]</scope>
    <source>
        <strain evidence="2 3">SRT547</strain>
    </source>
</reference>
<keyword evidence="1" id="KW-1133">Transmembrane helix</keyword>
<feature type="transmembrane region" description="Helical" evidence="1">
    <location>
        <begin position="12"/>
        <end position="31"/>
    </location>
</feature>
<dbReference type="RefSeq" id="WP_151966953.1">
    <property type="nucleotide sequence ID" value="NZ_AP019860.1"/>
</dbReference>
<accession>A0A5S9F1K8</accession>